<dbReference type="HOGENOM" id="CLU_678653_0_0_1"/>
<feature type="compositionally biased region" description="Acidic residues" evidence="1">
    <location>
        <begin position="85"/>
        <end position="96"/>
    </location>
</feature>
<proteinExistence type="predicted"/>
<dbReference type="AlphaFoldDB" id="F0WF75"/>
<protein>
    <submittedName>
        <fullName evidence="2">Uncharacterized protein AlNc14C80G5269</fullName>
    </submittedName>
</protein>
<feature type="compositionally biased region" description="Polar residues" evidence="1">
    <location>
        <begin position="344"/>
        <end position="359"/>
    </location>
</feature>
<sequence>MQIPEIARDRLDAAITYLNDEIEALKQAETPETLSICLEGIAIDPPLPSSQFEDIISQWKFLPVPKQLIDTATKWKQSRLPLDDPPCDNDTEEENIDETRSFINQNEKKSLKENESAEANGETSGLFDTKEEITEGSDNATAHRKNVMLDILSKIISVAASKGFKLDNEKSDENEQNFISIQIHVEQNQIHEWDIFTHLIYEYCQQLIGTSKTDAREKGLELFHFARTLTESLRHISAQRENELVQITSDTPKERITISPSEHETHIASEMASKAKVSISVAQENKPDSDSKSDPELSERKRAISSECLDDSPRSRKRRRKRKAVVQATRMSSRQQKRRAQIAENMQTEDCGKSESSTGAEEENIEEPLKQENGIKKGSKVDAPVLLTKTGRPRKKPGRKPGKRKH</sequence>
<feature type="compositionally biased region" description="Basic residues" evidence="1">
    <location>
        <begin position="315"/>
        <end position="324"/>
    </location>
</feature>
<accession>F0WF75</accession>
<evidence type="ECO:0000313" key="2">
    <source>
        <dbReference type="EMBL" id="CCA19857.1"/>
    </source>
</evidence>
<feature type="region of interest" description="Disordered" evidence="1">
    <location>
        <begin position="270"/>
        <end position="406"/>
    </location>
</feature>
<gene>
    <name evidence="2" type="primary">AlNc14C80G5269</name>
    <name evidence="2" type="ORF">ALNC14_060000</name>
</gene>
<feature type="compositionally biased region" description="Basic and acidic residues" evidence="1">
    <location>
        <begin position="285"/>
        <end position="304"/>
    </location>
</feature>
<name>F0WF75_9STRA</name>
<reference evidence="2" key="1">
    <citation type="journal article" date="2011" name="PLoS Biol.">
        <title>Gene gain and loss during evolution of obligate parasitism in the white rust pathogen of Arabidopsis thaliana.</title>
        <authorList>
            <person name="Kemen E."/>
            <person name="Gardiner A."/>
            <person name="Schultz-Larsen T."/>
            <person name="Kemen A.C."/>
            <person name="Balmuth A.L."/>
            <person name="Robert-Seilaniantz A."/>
            <person name="Bailey K."/>
            <person name="Holub E."/>
            <person name="Studholme D.J."/>
            <person name="Maclean D."/>
            <person name="Jones J.D."/>
        </authorList>
    </citation>
    <scope>NUCLEOTIDE SEQUENCE</scope>
</reference>
<evidence type="ECO:0000256" key="1">
    <source>
        <dbReference type="SAM" id="MobiDB-lite"/>
    </source>
</evidence>
<feature type="compositionally biased region" description="Basic and acidic residues" evidence="1">
    <location>
        <begin position="106"/>
        <end position="115"/>
    </location>
</feature>
<feature type="compositionally biased region" description="Basic residues" evidence="1">
    <location>
        <begin position="391"/>
        <end position="406"/>
    </location>
</feature>
<feature type="region of interest" description="Disordered" evidence="1">
    <location>
        <begin position="79"/>
        <end position="124"/>
    </location>
</feature>
<organism evidence="2">
    <name type="scientific">Albugo laibachii Nc14</name>
    <dbReference type="NCBI Taxonomy" id="890382"/>
    <lineage>
        <taxon>Eukaryota</taxon>
        <taxon>Sar</taxon>
        <taxon>Stramenopiles</taxon>
        <taxon>Oomycota</taxon>
        <taxon>Peronosporomycetes</taxon>
        <taxon>Albuginales</taxon>
        <taxon>Albuginaceae</taxon>
        <taxon>Albugo</taxon>
    </lineage>
</organism>
<reference evidence="2" key="2">
    <citation type="submission" date="2011-02" db="EMBL/GenBank/DDBJ databases">
        <authorList>
            <person name="MacLean D."/>
        </authorList>
    </citation>
    <scope>NUCLEOTIDE SEQUENCE</scope>
</reference>
<dbReference type="EMBL" id="FR824125">
    <property type="protein sequence ID" value="CCA19857.1"/>
    <property type="molecule type" value="Genomic_DNA"/>
</dbReference>